<dbReference type="GO" id="GO:0003712">
    <property type="term" value="F:transcription coregulator activity"/>
    <property type="evidence" value="ECO:0007669"/>
    <property type="project" value="TreeGrafter"/>
</dbReference>
<protein>
    <recommendedName>
        <fullName evidence="10">RanBP2-type domain-containing protein</fullName>
    </recommendedName>
</protein>
<sequence>MLTKGSDDESVAKNSGSEMKDEENTWECSVCTFRNSGEAFKCLMCDVRKGTSTRKPRINPQLVAQQVARQQQQIQQQALKASAKMAEKEAKQMEKVKSPSSISGERKKSRESANLSDASASPTNEVIGPALSPGPSTKVSKKKTSKEEEPSESSSSSTVTKSYNNLPKTRLKGVDRKNTSTKAVTVNNVTIIVTEFQPKKILNHDTHHEKISKESTSESNEHSTTSVKSKKKSSGK</sequence>
<dbReference type="Pfam" id="PF17219">
    <property type="entry name" value="YAF2_RYBP"/>
    <property type="match status" value="1"/>
</dbReference>
<evidence type="ECO:0000313" key="11">
    <source>
        <dbReference type="EMBL" id="RWS26892.1"/>
    </source>
</evidence>
<feature type="region of interest" description="Disordered" evidence="9">
    <location>
        <begin position="196"/>
        <end position="236"/>
    </location>
</feature>
<dbReference type="Gene3D" id="4.10.1060.10">
    <property type="entry name" value="Zinc finger, RanBP2-type"/>
    <property type="match status" value="1"/>
</dbReference>
<gene>
    <name evidence="11" type="ORF">B4U80_00058</name>
</gene>
<dbReference type="Proteomes" id="UP000288716">
    <property type="component" value="Unassembled WGS sequence"/>
</dbReference>
<dbReference type="InterPro" id="IPR033774">
    <property type="entry name" value="YAF2_RYBP"/>
</dbReference>
<evidence type="ECO:0000256" key="6">
    <source>
        <dbReference type="ARBA" id="ARBA00023163"/>
    </source>
</evidence>
<feature type="compositionally biased region" description="Basic and acidic residues" evidence="9">
    <location>
        <begin position="1"/>
        <end position="11"/>
    </location>
</feature>
<dbReference type="PROSITE" id="PS01358">
    <property type="entry name" value="ZF_RANBP2_1"/>
    <property type="match status" value="1"/>
</dbReference>
<accession>A0A443SHC9</accession>
<feature type="compositionally biased region" description="Basic and acidic residues" evidence="9">
    <location>
        <begin position="202"/>
        <end position="221"/>
    </location>
</feature>
<evidence type="ECO:0000313" key="12">
    <source>
        <dbReference type="Proteomes" id="UP000288716"/>
    </source>
</evidence>
<feature type="compositionally biased region" description="Polar residues" evidence="9">
    <location>
        <begin position="112"/>
        <end position="124"/>
    </location>
</feature>
<dbReference type="GO" id="GO:0045893">
    <property type="term" value="P:positive regulation of DNA-templated transcription"/>
    <property type="evidence" value="ECO:0007669"/>
    <property type="project" value="InterPro"/>
</dbReference>
<feature type="region of interest" description="Disordered" evidence="9">
    <location>
        <begin position="1"/>
        <end position="25"/>
    </location>
</feature>
<proteinExistence type="predicted"/>
<dbReference type="InterPro" id="IPR039958">
    <property type="entry name" value="RYBP/YAF2"/>
</dbReference>
<feature type="compositionally biased region" description="Basic and acidic residues" evidence="9">
    <location>
        <begin position="85"/>
        <end position="97"/>
    </location>
</feature>
<evidence type="ECO:0000256" key="1">
    <source>
        <dbReference type="ARBA" id="ARBA00004123"/>
    </source>
</evidence>
<dbReference type="InterPro" id="IPR036443">
    <property type="entry name" value="Znf_RanBP2_sf"/>
</dbReference>
<dbReference type="GO" id="GO:0005634">
    <property type="term" value="C:nucleus"/>
    <property type="evidence" value="ECO:0007669"/>
    <property type="project" value="UniProtKB-SubCell"/>
</dbReference>
<dbReference type="PANTHER" id="PTHR12920">
    <property type="entry name" value="RYBP AND YAF2-RELATED"/>
    <property type="match status" value="1"/>
</dbReference>
<dbReference type="GO" id="GO:0003677">
    <property type="term" value="F:DNA binding"/>
    <property type="evidence" value="ECO:0007669"/>
    <property type="project" value="TreeGrafter"/>
</dbReference>
<dbReference type="GO" id="GO:0008270">
    <property type="term" value="F:zinc ion binding"/>
    <property type="evidence" value="ECO:0007669"/>
    <property type="project" value="UniProtKB-KW"/>
</dbReference>
<keyword evidence="2" id="KW-0479">Metal-binding</keyword>
<dbReference type="AlphaFoldDB" id="A0A443SHC9"/>
<evidence type="ECO:0000256" key="3">
    <source>
        <dbReference type="ARBA" id="ARBA00022771"/>
    </source>
</evidence>
<reference evidence="11 12" key="1">
    <citation type="journal article" date="2018" name="Gigascience">
        <title>Genomes of trombidid mites reveal novel predicted allergens and laterally-transferred genes associated with secondary metabolism.</title>
        <authorList>
            <person name="Dong X."/>
            <person name="Chaisiri K."/>
            <person name="Xia D."/>
            <person name="Armstrong S.D."/>
            <person name="Fang Y."/>
            <person name="Donnelly M.J."/>
            <person name="Kadowaki T."/>
            <person name="McGarry J.W."/>
            <person name="Darby A.C."/>
            <person name="Makepeace B.L."/>
        </authorList>
    </citation>
    <scope>NUCLEOTIDE SEQUENCE [LARGE SCALE GENOMIC DNA]</scope>
    <source>
        <strain evidence="11">UoL-UT</strain>
    </source>
</reference>
<dbReference type="EMBL" id="NCKV01002398">
    <property type="protein sequence ID" value="RWS26892.1"/>
    <property type="molecule type" value="Genomic_DNA"/>
</dbReference>
<name>A0A443SHC9_9ACAR</name>
<keyword evidence="4" id="KW-0862">Zinc</keyword>
<evidence type="ECO:0000259" key="10">
    <source>
        <dbReference type="PROSITE" id="PS50199"/>
    </source>
</evidence>
<comment type="subcellular location">
    <subcellularLocation>
        <location evidence="1">Nucleus</location>
    </subcellularLocation>
</comment>
<dbReference type="PROSITE" id="PS50199">
    <property type="entry name" value="ZF_RANBP2_2"/>
    <property type="match status" value="1"/>
</dbReference>
<evidence type="ECO:0000256" key="5">
    <source>
        <dbReference type="ARBA" id="ARBA00023015"/>
    </source>
</evidence>
<feature type="region of interest" description="Disordered" evidence="9">
    <location>
        <begin position="51"/>
        <end position="183"/>
    </location>
</feature>
<feature type="domain" description="RanBP2-type" evidence="10">
    <location>
        <begin position="22"/>
        <end position="51"/>
    </location>
</feature>
<dbReference type="Pfam" id="PF00641">
    <property type="entry name" value="Zn_ribbon_RanBP"/>
    <property type="match status" value="1"/>
</dbReference>
<dbReference type="OrthoDB" id="10063208at2759"/>
<keyword evidence="7" id="KW-0539">Nucleus</keyword>
<keyword evidence="12" id="KW-1185">Reference proteome</keyword>
<evidence type="ECO:0000256" key="8">
    <source>
        <dbReference type="PROSITE-ProRule" id="PRU00322"/>
    </source>
</evidence>
<keyword evidence="5" id="KW-0805">Transcription regulation</keyword>
<evidence type="ECO:0000256" key="9">
    <source>
        <dbReference type="SAM" id="MobiDB-lite"/>
    </source>
</evidence>
<evidence type="ECO:0000256" key="7">
    <source>
        <dbReference type="ARBA" id="ARBA00023242"/>
    </source>
</evidence>
<organism evidence="11 12">
    <name type="scientific">Leptotrombidium deliense</name>
    <dbReference type="NCBI Taxonomy" id="299467"/>
    <lineage>
        <taxon>Eukaryota</taxon>
        <taxon>Metazoa</taxon>
        <taxon>Ecdysozoa</taxon>
        <taxon>Arthropoda</taxon>
        <taxon>Chelicerata</taxon>
        <taxon>Arachnida</taxon>
        <taxon>Acari</taxon>
        <taxon>Acariformes</taxon>
        <taxon>Trombidiformes</taxon>
        <taxon>Prostigmata</taxon>
        <taxon>Anystina</taxon>
        <taxon>Parasitengona</taxon>
        <taxon>Trombiculoidea</taxon>
        <taxon>Trombiculidae</taxon>
        <taxon>Leptotrombidium</taxon>
    </lineage>
</organism>
<keyword evidence="6" id="KW-0804">Transcription</keyword>
<comment type="caution">
    <text evidence="11">The sequence shown here is derived from an EMBL/GenBank/DDBJ whole genome shotgun (WGS) entry which is preliminary data.</text>
</comment>
<feature type="compositionally biased region" description="Low complexity" evidence="9">
    <location>
        <begin position="152"/>
        <end position="162"/>
    </location>
</feature>
<dbReference type="STRING" id="299467.A0A443SHC9"/>
<dbReference type="PANTHER" id="PTHR12920:SF4">
    <property type="entry name" value="GEO03726P1"/>
    <property type="match status" value="1"/>
</dbReference>
<feature type="compositionally biased region" description="Low complexity" evidence="9">
    <location>
        <begin position="61"/>
        <end position="84"/>
    </location>
</feature>
<dbReference type="SUPFAM" id="SSF90209">
    <property type="entry name" value="Ran binding protein zinc finger-like"/>
    <property type="match status" value="1"/>
</dbReference>
<keyword evidence="3 8" id="KW-0863">Zinc-finger</keyword>
<dbReference type="VEuPathDB" id="VectorBase:LDEU005148"/>
<evidence type="ECO:0000256" key="2">
    <source>
        <dbReference type="ARBA" id="ARBA00022723"/>
    </source>
</evidence>
<dbReference type="SMART" id="SM00547">
    <property type="entry name" value="ZnF_RBZ"/>
    <property type="match status" value="1"/>
</dbReference>
<dbReference type="InterPro" id="IPR001876">
    <property type="entry name" value="Znf_RanBP2"/>
</dbReference>
<evidence type="ECO:0000256" key="4">
    <source>
        <dbReference type="ARBA" id="ARBA00022833"/>
    </source>
</evidence>